<name>A0A7X8TMB3_9VIBR</name>
<dbReference type="PANTHER" id="PTHR35175">
    <property type="entry name" value="DUF1289 DOMAIN-CONTAINING PROTEIN"/>
    <property type="match status" value="1"/>
</dbReference>
<proteinExistence type="predicted"/>
<dbReference type="Proteomes" id="UP000535589">
    <property type="component" value="Unassembled WGS sequence"/>
</dbReference>
<keyword evidence="3" id="KW-1185">Reference proteome</keyword>
<dbReference type="InterPro" id="IPR010710">
    <property type="entry name" value="DUF1289"/>
</dbReference>
<dbReference type="RefSeq" id="WP_168834502.1">
    <property type="nucleotide sequence ID" value="NZ_JABAIK010000001.1"/>
</dbReference>
<dbReference type="PANTHER" id="PTHR35175:SF1">
    <property type="entry name" value="OXIDOREDUCTASE"/>
    <property type="match status" value="1"/>
</dbReference>
<dbReference type="EMBL" id="JABAIK010000001">
    <property type="protein sequence ID" value="NLS11397.1"/>
    <property type="molecule type" value="Genomic_DNA"/>
</dbReference>
<evidence type="ECO:0000313" key="2">
    <source>
        <dbReference type="EMBL" id="NLS11397.1"/>
    </source>
</evidence>
<sequence length="88" mass="10540">MQQLEFFPVPSPCVGICKMDDKGYCMGCMRRREERFSWLDMTPAQQRHVIKLCQQRYRRKRLAMRKQNIIPTEHDTDNNDDSGQQSLF</sequence>
<comment type="caution">
    <text evidence="2">The sequence shown here is derived from an EMBL/GenBank/DDBJ whole genome shotgun (WGS) entry which is preliminary data.</text>
</comment>
<dbReference type="AlphaFoldDB" id="A0A7X8TMB3"/>
<reference evidence="2 3" key="1">
    <citation type="submission" date="2020-04" db="EMBL/GenBank/DDBJ databases">
        <title>Vibrio sp. SM6, a novel species isolated from seawater.</title>
        <authorList>
            <person name="Wang X."/>
        </authorList>
    </citation>
    <scope>NUCLEOTIDE SEQUENCE [LARGE SCALE GENOMIC DNA]</scope>
    <source>
        <strain evidence="2 3">SM6</strain>
    </source>
</reference>
<dbReference type="Pfam" id="PF06945">
    <property type="entry name" value="DUF1289"/>
    <property type="match status" value="1"/>
</dbReference>
<gene>
    <name evidence="2" type="ORF">HGP28_00665</name>
</gene>
<evidence type="ECO:0000313" key="3">
    <source>
        <dbReference type="Proteomes" id="UP000535589"/>
    </source>
</evidence>
<evidence type="ECO:0000256" key="1">
    <source>
        <dbReference type="SAM" id="MobiDB-lite"/>
    </source>
</evidence>
<feature type="region of interest" description="Disordered" evidence="1">
    <location>
        <begin position="64"/>
        <end position="88"/>
    </location>
</feature>
<protein>
    <submittedName>
        <fullName evidence="2">DUF1289 domain-containing protein</fullName>
    </submittedName>
</protein>
<organism evidence="2 3">
    <name type="scientific">Vibrio agarilyticus</name>
    <dbReference type="NCBI Taxonomy" id="2726741"/>
    <lineage>
        <taxon>Bacteria</taxon>
        <taxon>Pseudomonadati</taxon>
        <taxon>Pseudomonadota</taxon>
        <taxon>Gammaproteobacteria</taxon>
        <taxon>Vibrionales</taxon>
        <taxon>Vibrionaceae</taxon>
        <taxon>Vibrio</taxon>
    </lineage>
</organism>
<accession>A0A7X8TMB3</accession>